<organism evidence="2">
    <name type="scientific">Cyprideis torosa</name>
    <dbReference type="NCBI Taxonomy" id="163714"/>
    <lineage>
        <taxon>Eukaryota</taxon>
        <taxon>Metazoa</taxon>
        <taxon>Ecdysozoa</taxon>
        <taxon>Arthropoda</taxon>
        <taxon>Crustacea</taxon>
        <taxon>Oligostraca</taxon>
        <taxon>Ostracoda</taxon>
        <taxon>Podocopa</taxon>
        <taxon>Podocopida</taxon>
        <taxon>Cytherocopina</taxon>
        <taxon>Cytheroidea</taxon>
        <taxon>Cytherideidae</taxon>
        <taxon>Cyprideis</taxon>
    </lineage>
</organism>
<accession>A0A7R8ZR46</accession>
<gene>
    <name evidence="2" type="ORF">CTOB1V02_LOCUS9026</name>
</gene>
<feature type="compositionally biased region" description="Basic and acidic residues" evidence="1">
    <location>
        <begin position="103"/>
        <end position="130"/>
    </location>
</feature>
<proteinExistence type="predicted"/>
<feature type="compositionally biased region" description="Low complexity" evidence="1">
    <location>
        <begin position="259"/>
        <end position="277"/>
    </location>
</feature>
<sequence length="382" mass="41622">MILVNSLNSKSQSPPTDNRLVPPAAAGDPLPPAEGNTASSSAPRSVERRESNRFHTAKKLIRSLRPGSHGWADVTSSSNGEGGFAAGEDSLGNRLKNKGKQTPSDKVDSDESSFRSLDRGDPRYLSEGKGARRRRSRWQSEKELRPTNSVTLQHPKSSGDLERRPPTSSASASTLPSLHHSYLNVLISEDSSAGAGAGAAEVEEGHSDRIYQNLPSQPSTLPARGGRHNRVPSDEGRMESKKSSRSNGRSPADPVCPASSTCDSNDSSSSPVSSSSDEPYQRLLIDKEGGGARLERGKERRSFRKLTKDSGYETSNYAESDYVNMDNLSDIQSRESQQPKMRSRGRGKIRLIREATPAPSPDFQEVDFLEVFLLEGSKESRW</sequence>
<feature type="compositionally biased region" description="Low complexity" evidence="1">
    <location>
        <begin position="166"/>
        <end position="177"/>
    </location>
</feature>
<name>A0A7R8ZR46_9CRUS</name>
<evidence type="ECO:0000256" key="1">
    <source>
        <dbReference type="SAM" id="MobiDB-lite"/>
    </source>
</evidence>
<dbReference type="OrthoDB" id="6382911at2759"/>
<reference evidence="2" key="1">
    <citation type="submission" date="2020-11" db="EMBL/GenBank/DDBJ databases">
        <authorList>
            <person name="Tran Van P."/>
        </authorList>
    </citation>
    <scope>NUCLEOTIDE SEQUENCE</scope>
</reference>
<dbReference type="EMBL" id="OB663249">
    <property type="protein sequence ID" value="CAD7231172.1"/>
    <property type="molecule type" value="Genomic_DNA"/>
</dbReference>
<feature type="compositionally biased region" description="Basic and acidic residues" evidence="1">
    <location>
        <begin position="231"/>
        <end position="242"/>
    </location>
</feature>
<feature type="compositionally biased region" description="Basic and acidic residues" evidence="1">
    <location>
        <begin position="284"/>
        <end position="307"/>
    </location>
</feature>
<feature type="compositionally biased region" description="Low complexity" evidence="1">
    <location>
        <begin position="191"/>
        <end position="200"/>
    </location>
</feature>
<feature type="region of interest" description="Disordered" evidence="1">
    <location>
        <begin position="191"/>
        <end position="307"/>
    </location>
</feature>
<feature type="compositionally biased region" description="Polar residues" evidence="1">
    <location>
        <begin position="1"/>
        <end position="16"/>
    </location>
</feature>
<protein>
    <submittedName>
        <fullName evidence="2">Uncharacterized protein</fullName>
    </submittedName>
</protein>
<evidence type="ECO:0000313" key="2">
    <source>
        <dbReference type="EMBL" id="CAD7231172.1"/>
    </source>
</evidence>
<feature type="region of interest" description="Disordered" evidence="1">
    <location>
        <begin position="1"/>
        <end position="177"/>
    </location>
</feature>
<feature type="compositionally biased region" description="Polar residues" evidence="1">
    <location>
        <begin position="146"/>
        <end position="156"/>
    </location>
</feature>
<dbReference type="AlphaFoldDB" id="A0A7R8ZR46"/>